<evidence type="ECO:0000256" key="1">
    <source>
        <dbReference type="ARBA" id="ARBA00022737"/>
    </source>
</evidence>
<dbReference type="SMART" id="SM00028">
    <property type="entry name" value="TPR"/>
    <property type="match status" value="2"/>
</dbReference>
<dbReference type="PANTHER" id="PTHR12760">
    <property type="entry name" value="TETRATRICOPEPTIDE REPEAT PROTEIN"/>
    <property type="match status" value="1"/>
</dbReference>
<dbReference type="ExpressionAtlas" id="B6TNR5">
    <property type="expression patterns" value="baseline and differential"/>
</dbReference>
<evidence type="ECO:0000256" key="3">
    <source>
        <dbReference type="RuleBase" id="RU367091"/>
    </source>
</evidence>
<dbReference type="GO" id="GO:0072546">
    <property type="term" value="C:EMC complex"/>
    <property type="evidence" value="ECO:0007669"/>
    <property type="project" value="UniProtKB-UniRule"/>
</dbReference>
<comment type="subunit">
    <text evidence="3">Component of the ER membrane protein complex (EMC).</text>
</comment>
<name>B6TNR5_MAIZE</name>
<keyword evidence="3" id="KW-0472">Membrane</keyword>
<evidence type="ECO:0000256" key="2">
    <source>
        <dbReference type="ARBA" id="ARBA00022803"/>
    </source>
</evidence>
<dbReference type="InterPro" id="IPR055217">
    <property type="entry name" value="TPR_EMC2"/>
</dbReference>
<reference evidence="5" key="1">
    <citation type="journal article" date="2009" name="Plant Mol. Biol.">
        <title>Insights into corn genes derived from large-scale cDNA sequencing.</title>
        <authorList>
            <person name="Alexandrov N.N."/>
            <person name="Brover V.V."/>
            <person name="Freidin S."/>
            <person name="Troukhan M.E."/>
            <person name="Tatarinova T.V."/>
            <person name="Zhang H."/>
            <person name="Swaller T.J."/>
            <person name="Lu Y.P."/>
            <person name="Bouck J."/>
            <person name="Flavell R.B."/>
            <person name="Feldmann K.A."/>
        </authorList>
    </citation>
    <scope>NUCLEOTIDE SEQUENCE</scope>
</reference>
<accession>B6TNR5</accession>
<sequence length="328" mass="36192">MAAAVAAVAAATTAEDEARLLRLEEQAEHGGGGAWDYLCLARRLRARRPAHVLRVGLALLNNASARSGLASEQWTLYEQVATAAMDCQRLDVAKDCIGVLSKQFPDSTRVARLEALLFEAKSEWAEAERAYTQILEINPFDQIVHKRKIAIAKAQGNMSLAIGYLNKYLELFMADHDAWRELAETYVSLQMYKQAAFCYEELILSQPTIPLYHIAYAEVLYTMGGLENLQTAKKYYASTIQLTGGKNTRALFGVCLCTSAINQLTKGRNKEEEGSELQRLAAEVLLNNYKQQAPSKGAPLSAACLKEHETQLIPTSSTHSECPDSIDS</sequence>
<proteinExistence type="evidence at transcript level"/>
<dbReference type="InterPro" id="IPR019734">
    <property type="entry name" value="TPR_rpt"/>
</dbReference>
<dbReference type="EMBL" id="EU966630">
    <property type="protein sequence ID" value="ACG38748.1"/>
    <property type="molecule type" value="mRNA"/>
</dbReference>
<keyword evidence="2" id="KW-0802">TPR repeat</keyword>
<organism evidence="5">
    <name type="scientific">Zea mays</name>
    <name type="common">Maize</name>
    <dbReference type="NCBI Taxonomy" id="4577"/>
    <lineage>
        <taxon>Eukaryota</taxon>
        <taxon>Viridiplantae</taxon>
        <taxon>Streptophyta</taxon>
        <taxon>Embryophyta</taxon>
        <taxon>Tracheophyta</taxon>
        <taxon>Spermatophyta</taxon>
        <taxon>Magnoliopsida</taxon>
        <taxon>Liliopsida</taxon>
        <taxon>Poales</taxon>
        <taxon>Poaceae</taxon>
        <taxon>PACMAD clade</taxon>
        <taxon>Panicoideae</taxon>
        <taxon>Andropogonodae</taxon>
        <taxon>Andropogoneae</taxon>
        <taxon>Tripsacinae</taxon>
        <taxon>Zea</taxon>
    </lineage>
</organism>
<comment type="similarity">
    <text evidence="3">Belongs to the EMC2 family.</text>
</comment>
<keyword evidence="1" id="KW-0677">Repeat</keyword>
<dbReference type="SUPFAM" id="SSF48452">
    <property type="entry name" value="TPR-like"/>
    <property type="match status" value="1"/>
</dbReference>
<evidence type="ECO:0000313" key="5">
    <source>
        <dbReference type="EMBL" id="ACG38748.1"/>
    </source>
</evidence>
<dbReference type="AlphaFoldDB" id="B6TNR5"/>
<comment type="function">
    <text evidence="3">Part of the endoplasmic reticulum membrane protein complex (EMC) that enables the energy-independent insertion into endoplasmic reticulum membranes of newly synthesized membrane proteins.</text>
</comment>
<dbReference type="Gene3D" id="1.25.40.10">
    <property type="entry name" value="Tetratricopeptide repeat domain"/>
    <property type="match status" value="2"/>
</dbReference>
<dbReference type="Pfam" id="PF22890">
    <property type="entry name" value="TPR_EMC2"/>
    <property type="match status" value="1"/>
</dbReference>
<protein>
    <recommendedName>
        <fullName evidence="3">ER membrane protein complex subunit 2</fullName>
    </recommendedName>
</protein>
<evidence type="ECO:0000259" key="4">
    <source>
        <dbReference type="Pfam" id="PF22890"/>
    </source>
</evidence>
<dbReference type="FunFam" id="1.25.40.10:FF:000612">
    <property type="entry name" value="Protein prenylyltransferase superfamily protein"/>
    <property type="match status" value="1"/>
</dbReference>
<keyword evidence="3" id="KW-0256">Endoplasmic reticulum</keyword>
<dbReference type="InterPro" id="IPR039856">
    <property type="entry name" value="EMC2-like"/>
</dbReference>
<feature type="domain" description="EMC2 TPR-like" evidence="4">
    <location>
        <begin position="110"/>
        <end position="219"/>
    </location>
</feature>
<comment type="subcellular location">
    <subcellularLocation>
        <location evidence="3">Endoplasmic reticulum membrane</location>
        <topology evidence="3">Peripheral membrane protein</topology>
        <orientation evidence="3">Cytoplasmic side</orientation>
    </subcellularLocation>
</comment>
<dbReference type="InterPro" id="IPR011990">
    <property type="entry name" value="TPR-like_helical_dom_sf"/>
</dbReference>